<feature type="compositionally biased region" description="Pro residues" evidence="1">
    <location>
        <begin position="49"/>
        <end position="72"/>
    </location>
</feature>
<comment type="caution">
    <text evidence="3">The sequence shown here is derived from an EMBL/GenBank/DDBJ whole genome shotgun (WGS) entry which is preliminary data.</text>
</comment>
<feature type="domain" description="NERD" evidence="2">
    <location>
        <begin position="117"/>
        <end position="229"/>
    </location>
</feature>
<protein>
    <recommendedName>
        <fullName evidence="2">NERD domain-containing protein</fullName>
    </recommendedName>
</protein>
<evidence type="ECO:0000259" key="2">
    <source>
        <dbReference type="PROSITE" id="PS50965"/>
    </source>
</evidence>
<dbReference type="Pfam" id="PF08378">
    <property type="entry name" value="NERD"/>
    <property type="match status" value="1"/>
</dbReference>
<reference evidence="3" key="1">
    <citation type="submission" date="2024-05" db="EMBL/GenBank/DDBJ databases">
        <title>Whole genome shotgun sequence of Streptomyces hydrogenans NBRC 13475.</title>
        <authorList>
            <person name="Komaki H."/>
            <person name="Tamura T."/>
        </authorList>
    </citation>
    <scope>NUCLEOTIDE SEQUENCE</scope>
    <source>
        <strain evidence="3">NBRC 13475</strain>
    </source>
</reference>
<accession>A0ABQ3PDL0</accession>
<dbReference type="EMBL" id="BNDW01000035">
    <property type="protein sequence ID" value="GHI23124.1"/>
    <property type="molecule type" value="Genomic_DNA"/>
</dbReference>
<dbReference type="InterPro" id="IPR011528">
    <property type="entry name" value="NERD"/>
</dbReference>
<dbReference type="PROSITE" id="PS50965">
    <property type="entry name" value="NERD"/>
    <property type="match status" value="1"/>
</dbReference>
<keyword evidence="4" id="KW-1185">Reference proteome</keyword>
<name>A0ABQ3PDL0_9ACTN</name>
<evidence type="ECO:0000256" key="1">
    <source>
        <dbReference type="SAM" id="MobiDB-lite"/>
    </source>
</evidence>
<evidence type="ECO:0000313" key="3">
    <source>
        <dbReference type="EMBL" id="GHI23124.1"/>
    </source>
</evidence>
<sequence length="276" mass="29691">MAWADRATKAVTIKVRQYQDEALLLLRAHLGDGLTVDTAGSATSASPVGAPPRQVPPPPNRVAPPASLPPLTPSEDLARNPPGARLIGLMAERGPSAVQRLRSKLLRQPSEWDSFYTGLKGEKKVGRELARLSRCGWHALHGIQKGNGGDIDHLLIGPGGVFAINTKTHRGAAVWVGDAMVKVNGGPPRPYAAASKTEADFVRRSLQRYCDFDVSVEPMLVFVGVGSLYQSNSQSAVRVCQEREIAALGPLTGSLTAEQVETVYAVARHRRVWLRG</sequence>
<evidence type="ECO:0000313" key="4">
    <source>
        <dbReference type="Proteomes" id="UP001052739"/>
    </source>
</evidence>
<dbReference type="Proteomes" id="UP001052739">
    <property type="component" value="Unassembled WGS sequence"/>
</dbReference>
<feature type="region of interest" description="Disordered" evidence="1">
    <location>
        <begin position="38"/>
        <end position="80"/>
    </location>
</feature>
<organism evidence="3 4">
    <name type="scientific">Streptomyces hydrogenans</name>
    <dbReference type="NCBI Taxonomy" id="1873719"/>
    <lineage>
        <taxon>Bacteria</taxon>
        <taxon>Bacillati</taxon>
        <taxon>Actinomycetota</taxon>
        <taxon>Actinomycetes</taxon>
        <taxon>Kitasatosporales</taxon>
        <taxon>Streptomycetaceae</taxon>
        <taxon>Streptomyces</taxon>
    </lineage>
</organism>
<gene>
    <name evidence="3" type="ORF">Shyd_44950</name>
</gene>
<proteinExistence type="predicted"/>